<dbReference type="SUPFAM" id="SSF52540">
    <property type="entry name" value="P-loop containing nucleoside triphosphate hydrolases"/>
    <property type="match status" value="1"/>
</dbReference>
<dbReference type="SUPFAM" id="SSF47917">
    <property type="entry name" value="C-terminal domain of alpha and beta subunits of F1 ATP synthase"/>
    <property type="match status" value="1"/>
</dbReference>
<comment type="similarity">
    <text evidence="2">Belongs to the ATPase alpha/beta chains family.</text>
</comment>
<comment type="subunit">
    <text evidence="12">F-type ATPases have 2 components, CF(1) - the catalytic core - and CF(0) - the membrane proton channel. CF(1) has five subunits: alpha(3), beta(3), gamma(1), delta(1), epsilon(1). CF(0) has four main subunits: a(1), b(1), b'(1) and c(9-12).</text>
</comment>
<dbReference type="SUPFAM" id="SSF50615">
    <property type="entry name" value="N-terminal domain of alpha and beta subunits of F1 ATP synthase"/>
    <property type="match status" value="1"/>
</dbReference>
<keyword evidence="3" id="KW-0813">Transport</keyword>
<dbReference type="InterPro" id="IPR005294">
    <property type="entry name" value="ATP_synth_F1_asu"/>
</dbReference>
<gene>
    <name evidence="15" type="ORF">A3F00_01985</name>
</gene>
<dbReference type="Proteomes" id="UP000176527">
    <property type="component" value="Unassembled WGS sequence"/>
</dbReference>
<name>A0A1F5KDJ6_9BACT</name>
<evidence type="ECO:0000256" key="6">
    <source>
        <dbReference type="ARBA" id="ARBA00022840"/>
    </source>
</evidence>
<evidence type="ECO:0000256" key="9">
    <source>
        <dbReference type="ARBA" id="ARBA00023136"/>
    </source>
</evidence>
<dbReference type="FunFam" id="3.40.50.300:FF:002432">
    <property type="entry name" value="ATP synthase subunit alpha, mitochondrial"/>
    <property type="match status" value="1"/>
</dbReference>
<reference evidence="15 16" key="1">
    <citation type="journal article" date="2016" name="Nat. Commun.">
        <title>Thousands of microbial genomes shed light on interconnected biogeochemical processes in an aquifer system.</title>
        <authorList>
            <person name="Anantharaman K."/>
            <person name="Brown C.T."/>
            <person name="Hug L.A."/>
            <person name="Sharon I."/>
            <person name="Castelle C.J."/>
            <person name="Probst A.J."/>
            <person name="Thomas B.C."/>
            <person name="Singh A."/>
            <person name="Wilkins M.J."/>
            <person name="Karaoz U."/>
            <person name="Brodie E.L."/>
            <person name="Williams K.H."/>
            <person name="Hubbard S.S."/>
            <person name="Banfield J.F."/>
        </authorList>
    </citation>
    <scope>NUCLEOTIDE SEQUENCE [LARGE SCALE GENOMIC DNA]</scope>
</reference>
<feature type="domain" description="ATP synthase alpha subunit C-terminal" evidence="14">
    <location>
        <begin position="355"/>
        <end position="463"/>
    </location>
</feature>
<keyword evidence="6" id="KW-0067">ATP-binding</keyword>
<evidence type="ECO:0000256" key="4">
    <source>
        <dbReference type="ARBA" id="ARBA00022741"/>
    </source>
</evidence>
<evidence type="ECO:0000256" key="2">
    <source>
        <dbReference type="ARBA" id="ARBA00008936"/>
    </source>
</evidence>
<evidence type="ECO:0000259" key="14">
    <source>
        <dbReference type="Pfam" id="PF00306"/>
    </source>
</evidence>
<evidence type="ECO:0000256" key="8">
    <source>
        <dbReference type="ARBA" id="ARBA00023065"/>
    </source>
</evidence>
<dbReference type="EMBL" id="MFDE01000008">
    <property type="protein sequence ID" value="OGE38958.1"/>
    <property type="molecule type" value="Genomic_DNA"/>
</dbReference>
<dbReference type="AlphaFoldDB" id="A0A1F5KDJ6"/>
<dbReference type="GO" id="GO:0046933">
    <property type="term" value="F:proton-transporting ATP synthase activity, rotational mechanism"/>
    <property type="evidence" value="ECO:0007669"/>
    <property type="project" value="InterPro"/>
</dbReference>
<protein>
    <recommendedName>
        <fullName evidence="17">ATPase F1/V1/A1 complex alpha/beta subunit nucleotide-binding domain-containing protein</fullName>
    </recommendedName>
</protein>
<keyword evidence="7" id="KW-1278">Translocase</keyword>
<evidence type="ECO:0000256" key="1">
    <source>
        <dbReference type="ARBA" id="ARBA00004370"/>
    </source>
</evidence>
<proteinExistence type="inferred from homology"/>
<evidence type="ECO:0008006" key="17">
    <source>
        <dbReference type="Google" id="ProtNLM"/>
    </source>
</evidence>
<organism evidence="15 16">
    <name type="scientific">Candidatus Daviesbacteria bacterium RIFCSPHIGHO2_12_FULL_37_11</name>
    <dbReference type="NCBI Taxonomy" id="1797777"/>
    <lineage>
        <taxon>Bacteria</taxon>
        <taxon>Candidatus Daviesiibacteriota</taxon>
    </lineage>
</organism>
<dbReference type="InterPro" id="IPR036121">
    <property type="entry name" value="ATPase_F1/V1/A1_a/bsu_N_sf"/>
</dbReference>
<evidence type="ECO:0000256" key="3">
    <source>
        <dbReference type="ARBA" id="ARBA00022448"/>
    </source>
</evidence>
<keyword evidence="11" id="KW-0066">ATP synthesis</keyword>
<evidence type="ECO:0000256" key="10">
    <source>
        <dbReference type="ARBA" id="ARBA00023196"/>
    </source>
</evidence>
<evidence type="ECO:0000259" key="13">
    <source>
        <dbReference type="Pfam" id="PF00006"/>
    </source>
</evidence>
<comment type="subcellular location">
    <subcellularLocation>
        <location evidence="1">Membrane</location>
    </subcellularLocation>
</comment>
<keyword evidence="5" id="KW-0375">Hydrogen ion transport</keyword>
<dbReference type="Pfam" id="PF00006">
    <property type="entry name" value="ATP-synt_ab"/>
    <property type="match status" value="1"/>
</dbReference>
<evidence type="ECO:0000313" key="15">
    <source>
        <dbReference type="EMBL" id="OGE38958.1"/>
    </source>
</evidence>
<dbReference type="GO" id="GO:0045259">
    <property type="term" value="C:proton-transporting ATP synthase complex"/>
    <property type="evidence" value="ECO:0007669"/>
    <property type="project" value="UniProtKB-KW"/>
</dbReference>
<keyword evidence="10" id="KW-0139">CF(1)</keyword>
<dbReference type="InterPro" id="IPR023366">
    <property type="entry name" value="ATP_synth_asu-like_sf"/>
</dbReference>
<dbReference type="GO" id="GO:0005524">
    <property type="term" value="F:ATP binding"/>
    <property type="evidence" value="ECO:0007669"/>
    <property type="project" value="UniProtKB-KW"/>
</dbReference>
<evidence type="ECO:0000313" key="16">
    <source>
        <dbReference type="Proteomes" id="UP000176527"/>
    </source>
</evidence>
<keyword evidence="9" id="KW-0472">Membrane</keyword>
<evidence type="ECO:0000256" key="7">
    <source>
        <dbReference type="ARBA" id="ARBA00022967"/>
    </source>
</evidence>
<keyword evidence="4" id="KW-0547">Nucleotide-binding</keyword>
<dbReference type="InterPro" id="IPR027417">
    <property type="entry name" value="P-loop_NTPase"/>
</dbReference>
<evidence type="ECO:0000256" key="11">
    <source>
        <dbReference type="ARBA" id="ARBA00023310"/>
    </source>
</evidence>
<comment type="caution">
    <text evidence="15">The sequence shown here is derived from an EMBL/GenBank/DDBJ whole genome shotgun (WGS) entry which is preliminary data.</text>
</comment>
<dbReference type="InterPro" id="IPR038376">
    <property type="entry name" value="ATP_synth_asu_C_sf"/>
</dbReference>
<evidence type="ECO:0000256" key="12">
    <source>
        <dbReference type="ARBA" id="ARBA00026013"/>
    </source>
</evidence>
<keyword evidence="8" id="KW-0406">Ion transport</keyword>
<accession>A0A1F5KDJ6</accession>
<sequence>MNEVGYVLNIRDYLITLDGLPTVRINDLIETQSHVRAVISALLPDRVEAWILDEGTVSPGQLFKKTNTKLNITVGDFLLGRAINPIGIPIDGKGILSKTRGQVLSLDQNAPPIIKRQFINTQLITGMTLIDTLIPLGKGQRQLLLGDPHSGKTPFIIDLLVNQSRLGTVCVYTAIGKPITAVRNIIDTLNETGAIKNTAIVAASSTESPPLIFYTPYVGFTVAEYFQRQGKDVLIILDDLGTHAQVYRELSLLGGRSPGKESYPGDIFHTHAKLMERAGNFNKAGGGGSITALPVMELSENDITGFIPTNLMAMTDGHLVFTSALFAQGFRPAADSAASISRVGRQTQPRLQNLLSQAMKQILAEASGLETVSRFSGELPKQTRATLNQKEIINEICKQEPLSLIPPEIQIILLGLIFTSFLSNQNVYFLQKNKLKILEFLLKESKVKAFARSLTKLKNLDQLIAKLEIIVPKLKEICK</sequence>
<feature type="domain" description="ATPase F1/V1/A1 complex alpha/beta subunit nucleotide-binding" evidence="13">
    <location>
        <begin position="126"/>
        <end position="341"/>
    </location>
</feature>
<evidence type="ECO:0000256" key="5">
    <source>
        <dbReference type="ARBA" id="ARBA00022781"/>
    </source>
</evidence>
<dbReference type="PANTHER" id="PTHR48082:SF2">
    <property type="entry name" value="ATP SYNTHASE SUBUNIT ALPHA, MITOCHONDRIAL"/>
    <property type="match status" value="1"/>
</dbReference>
<dbReference type="Gene3D" id="2.40.30.20">
    <property type="match status" value="1"/>
</dbReference>
<dbReference type="GO" id="GO:0043531">
    <property type="term" value="F:ADP binding"/>
    <property type="evidence" value="ECO:0007669"/>
    <property type="project" value="TreeGrafter"/>
</dbReference>
<dbReference type="PANTHER" id="PTHR48082">
    <property type="entry name" value="ATP SYNTHASE SUBUNIT ALPHA, MITOCHONDRIAL"/>
    <property type="match status" value="1"/>
</dbReference>
<dbReference type="Gene3D" id="1.20.150.20">
    <property type="entry name" value="ATP synthase alpha/beta chain, C-terminal domain"/>
    <property type="match status" value="1"/>
</dbReference>
<dbReference type="Gene3D" id="3.40.50.300">
    <property type="entry name" value="P-loop containing nucleotide triphosphate hydrolases"/>
    <property type="match status" value="1"/>
</dbReference>
<dbReference type="InterPro" id="IPR000793">
    <property type="entry name" value="ATP_synth_asu_C"/>
</dbReference>
<dbReference type="Pfam" id="PF00306">
    <property type="entry name" value="ATP-synt_ab_C"/>
    <property type="match status" value="1"/>
</dbReference>
<dbReference type="InterPro" id="IPR000194">
    <property type="entry name" value="ATPase_F1/V1/A1_a/bsu_nucl-bd"/>
</dbReference>